<comment type="caution">
    <text evidence="1">The sequence shown here is derived from an EMBL/GenBank/DDBJ whole genome shotgun (WGS) entry which is preliminary data.</text>
</comment>
<proteinExistence type="predicted"/>
<organism evidence="1 2">
    <name type="scientific">Paenibacillus silvae</name>
    <dbReference type="NCBI Taxonomy" id="1325358"/>
    <lineage>
        <taxon>Bacteria</taxon>
        <taxon>Bacillati</taxon>
        <taxon>Bacillota</taxon>
        <taxon>Bacilli</taxon>
        <taxon>Bacillales</taxon>
        <taxon>Paenibacillaceae</taxon>
        <taxon>Paenibacillus</taxon>
    </lineage>
</organism>
<name>A0A2W6NE84_9BACL</name>
<evidence type="ECO:0000313" key="1">
    <source>
        <dbReference type="EMBL" id="PZT54294.1"/>
    </source>
</evidence>
<sequence>SLPLDVPRHAFGKLPCLERKFGKICFLQSFQTRPSKMTCKMRLEFAEKTFFKKKDKKCLFPAGFDKILANL</sequence>
<protein>
    <submittedName>
        <fullName evidence="1">Uncharacterized protein</fullName>
    </submittedName>
</protein>
<accession>A0A2W6NE84</accession>
<dbReference type="EMBL" id="QKWW01000048">
    <property type="protein sequence ID" value="PZT54294.1"/>
    <property type="molecule type" value="Genomic_DNA"/>
</dbReference>
<dbReference type="AlphaFoldDB" id="A0A2W6NE84"/>
<reference evidence="1 2" key="1">
    <citation type="submission" date="2018-06" db="EMBL/GenBank/DDBJ databases">
        <title>Isolation of heavy metals resistant Paenibacillus silvae NC2 from Gold-Copper mine in ZiJin, China.</title>
        <authorList>
            <person name="Xu J."/>
            <person name="Mazhar H.S."/>
            <person name="Rensing C."/>
        </authorList>
    </citation>
    <scope>NUCLEOTIDE SEQUENCE [LARGE SCALE GENOMIC DNA]</scope>
    <source>
        <strain evidence="1 2">NC2</strain>
    </source>
</reference>
<evidence type="ECO:0000313" key="2">
    <source>
        <dbReference type="Proteomes" id="UP000249204"/>
    </source>
</evidence>
<gene>
    <name evidence="1" type="ORF">DN757_17330</name>
</gene>
<dbReference type="Proteomes" id="UP000249204">
    <property type="component" value="Unassembled WGS sequence"/>
</dbReference>
<feature type="non-terminal residue" evidence="1">
    <location>
        <position position="1"/>
    </location>
</feature>